<evidence type="ECO:0000259" key="2">
    <source>
        <dbReference type="Pfam" id="PF00296"/>
    </source>
</evidence>
<evidence type="ECO:0000313" key="4">
    <source>
        <dbReference type="Proteomes" id="UP001428817"/>
    </source>
</evidence>
<accession>A0ABP9QYN9</accession>
<dbReference type="PANTHER" id="PTHR43244">
    <property type="match status" value="1"/>
</dbReference>
<dbReference type="InterPro" id="IPR036661">
    <property type="entry name" value="Luciferase-like_sf"/>
</dbReference>
<proteinExistence type="predicted"/>
<dbReference type="EMBL" id="BAABJP010000043">
    <property type="protein sequence ID" value="GAA5169236.1"/>
    <property type="molecule type" value="Genomic_DNA"/>
</dbReference>
<dbReference type="InterPro" id="IPR011251">
    <property type="entry name" value="Luciferase-like_dom"/>
</dbReference>
<dbReference type="Gene3D" id="3.20.20.30">
    <property type="entry name" value="Luciferase-like domain"/>
    <property type="match status" value="1"/>
</dbReference>
<reference evidence="4" key="1">
    <citation type="journal article" date="2019" name="Int. J. Syst. Evol. Microbiol.">
        <title>The Global Catalogue of Microorganisms (GCM) 10K type strain sequencing project: providing services to taxonomists for standard genome sequencing and annotation.</title>
        <authorList>
            <consortium name="The Broad Institute Genomics Platform"/>
            <consortium name="The Broad Institute Genome Sequencing Center for Infectious Disease"/>
            <person name="Wu L."/>
            <person name="Ma J."/>
        </authorList>
    </citation>
    <scope>NUCLEOTIDE SEQUENCE [LARGE SCALE GENOMIC DNA]</scope>
    <source>
        <strain evidence="4">JCM 18303</strain>
    </source>
</reference>
<evidence type="ECO:0000256" key="1">
    <source>
        <dbReference type="ARBA" id="ARBA00023002"/>
    </source>
</evidence>
<keyword evidence="1" id="KW-0560">Oxidoreductase</keyword>
<dbReference type="Pfam" id="PF00296">
    <property type="entry name" value="Bac_luciferase"/>
    <property type="match status" value="1"/>
</dbReference>
<evidence type="ECO:0000313" key="3">
    <source>
        <dbReference type="EMBL" id="GAA5169236.1"/>
    </source>
</evidence>
<protein>
    <submittedName>
        <fullName evidence="3">LLM class flavin-dependent oxidoreductase</fullName>
    </submittedName>
</protein>
<name>A0ABP9QYN9_9PSEU</name>
<keyword evidence="4" id="KW-1185">Reference proteome</keyword>
<sequence length="321" mass="34563">MTLRMSCAFNTALDSHEHARVAEQLGYQRAWFYDSPALYADVWVQLCRAAERTSRIGLGPGVMVPSLRHPMATAAAIAQLVSLAGDRVAIAIGSGFTARLAMGQRPIRWADVAHYIQVVQALLRGEDAEWEGAVIRMLQYPGFAPERPIEVPWVIGAAGPKGAAVAREHGVGVIGAPRPVPGFDWSSALTFGTVLDEGEDPGSARAVAAAGPGASVLLHFALEFDQLDMLPNGKEWAAAYDDVPERERHLALHDGHLAAVNEHDSPFVTGPVLAAGGLALRPDEWRRRLDELEEAGATEVAYQPAGPNIPRELETFAKLFD</sequence>
<dbReference type="Proteomes" id="UP001428817">
    <property type="component" value="Unassembled WGS sequence"/>
</dbReference>
<organism evidence="3 4">
    <name type="scientific">Pseudonocardia eucalypti</name>
    <dbReference type="NCBI Taxonomy" id="648755"/>
    <lineage>
        <taxon>Bacteria</taxon>
        <taxon>Bacillati</taxon>
        <taxon>Actinomycetota</taxon>
        <taxon>Actinomycetes</taxon>
        <taxon>Pseudonocardiales</taxon>
        <taxon>Pseudonocardiaceae</taxon>
        <taxon>Pseudonocardia</taxon>
    </lineage>
</organism>
<dbReference type="PANTHER" id="PTHR43244:SF1">
    <property type="entry name" value="5,10-METHYLENETETRAHYDROMETHANOPTERIN REDUCTASE"/>
    <property type="match status" value="1"/>
</dbReference>
<comment type="caution">
    <text evidence="3">The sequence shown here is derived from an EMBL/GenBank/DDBJ whole genome shotgun (WGS) entry which is preliminary data.</text>
</comment>
<dbReference type="InterPro" id="IPR050564">
    <property type="entry name" value="F420-G6PD/mer"/>
</dbReference>
<feature type="domain" description="Luciferase-like" evidence="2">
    <location>
        <begin position="17"/>
        <end position="179"/>
    </location>
</feature>
<dbReference type="RefSeq" id="WP_185063417.1">
    <property type="nucleotide sequence ID" value="NZ_BAABJP010000043.1"/>
</dbReference>
<dbReference type="SUPFAM" id="SSF51679">
    <property type="entry name" value="Bacterial luciferase-like"/>
    <property type="match status" value="1"/>
</dbReference>
<gene>
    <name evidence="3" type="ORF">GCM10023321_64450</name>
</gene>